<dbReference type="PANTHER" id="PTHR36442">
    <property type="entry name" value="CYCLIC-DI-AMP PHOSPHODIESTERASE PGPH"/>
    <property type="match status" value="1"/>
</dbReference>
<keyword evidence="1" id="KW-1133">Transmembrane helix</keyword>
<keyword evidence="1" id="KW-0812">Transmembrane</keyword>
<name>A0A1F6GMS7_9PROT</name>
<accession>A0A1F6GMS7</accession>
<dbReference type="PANTHER" id="PTHR36442:SF1">
    <property type="entry name" value="CYCLIC-DI-AMP PHOSPHODIESTERASE PGPH"/>
    <property type="match status" value="1"/>
</dbReference>
<dbReference type="InterPro" id="IPR006675">
    <property type="entry name" value="HDIG_dom"/>
</dbReference>
<dbReference type="Pfam" id="PF01966">
    <property type="entry name" value="HD"/>
    <property type="match status" value="1"/>
</dbReference>
<evidence type="ECO:0000256" key="1">
    <source>
        <dbReference type="SAM" id="Phobius"/>
    </source>
</evidence>
<feature type="transmembrane region" description="Helical" evidence="1">
    <location>
        <begin position="438"/>
        <end position="456"/>
    </location>
</feature>
<dbReference type="InterPro" id="IPR003607">
    <property type="entry name" value="HD/PDEase_dom"/>
</dbReference>
<dbReference type="EMBL" id="MFNF01000057">
    <property type="protein sequence ID" value="OGG99414.1"/>
    <property type="molecule type" value="Genomic_DNA"/>
</dbReference>
<sequence length="887" mass="99236">MEKASIKKPPMAHPKLIAPKIAWLEQLAAESPLWPKNVRSQKTVGKFLLLLFVSVAIGSLLSPRFTLQTSLYEEGDVIRENVVIPENMLLPDRVSTKLKGDKLIKDLGTVYDYDPNLFASSISRIQKAFALARAEQVQIKQAEQSNAKKRHDLGGEYFRLLQSLQDTDHKINQYKSFKAFLSLQLQGLPEKLSAKDFIVKSKLDADLQITSRLVKELGEKKKRDQETLTRYPTLFSSGAAELTAAEAQVKERKGANDLNLLKALGLELTEVERSAMNFDYTEPSFERTLLDLLSGVQNSQIIGSKEELAGGQDKLVLRNLLSGGDEPYQSPDQFTSLDDARDKVRQFAQDRFTQDESGRQRSLGILLAQKLLRPTVTLNKLELEKRKEGIVETMSPVYFSVKKGEVIARAGDRATRHQVELIQSFYDEMENAEKWPKMLGTLLIVLFSLVLVYFVLQLKGGARLSFKSLLLMSLAIVLTLFLVKGLVVVGESISMRYTEMDTVMLRYLFPVALTSMLVGILINFEVALLAGLLTSLFLTLMVQGNLYFFFFAMVGSMIASLPMTKFESRHSLLNHGLKVSVLNLPVILIVLLIERNELGPWVIPYFVAGALGGVLSAVLASVLLPLFEALFDVTTNLRLLELSNMNHPALKHLIFNAPGTYQHSILVGNLTEAAAQKIGANPLLARVGSYYHDLGKGQDSHFFIENQPQNSTNIHDEIDDPYVSAKKIIDHLRIGALMAEKFRLGSLIRDMIVQHHGIGLVRYFYDRAIKNAMVQDENVKLDESPFRYPGPKPQSLEAALIMLADASEASTRSIEKPTEALIGQMVQKVGWAILKDGQLDESGMTLEQFRDTLQCFVKVLVSIHHHRIQYPDEVGLVSNRHKAAYNA</sequence>
<protein>
    <recommendedName>
        <fullName evidence="2">HD/PDEase domain-containing protein</fullName>
    </recommendedName>
</protein>
<dbReference type="SMART" id="SM00471">
    <property type="entry name" value="HDc"/>
    <property type="match status" value="1"/>
</dbReference>
<dbReference type="InterPro" id="IPR006674">
    <property type="entry name" value="HD_domain"/>
</dbReference>
<feature type="transmembrane region" description="Helical" evidence="1">
    <location>
        <begin position="605"/>
        <end position="627"/>
    </location>
</feature>
<dbReference type="Pfam" id="PF07697">
    <property type="entry name" value="7TMR-HDED"/>
    <property type="match status" value="1"/>
</dbReference>
<proteinExistence type="predicted"/>
<dbReference type="InterPro" id="IPR011621">
    <property type="entry name" value="Metal-dep_PHydrolase_7TM_intra"/>
</dbReference>
<evidence type="ECO:0000313" key="4">
    <source>
        <dbReference type="Proteomes" id="UP000177583"/>
    </source>
</evidence>
<dbReference type="Gene3D" id="1.10.3210.10">
    <property type="entry name" value="Hypothetical protein af1432"/>
    <property type="match status" value="1"/>
</dbReference>
<dbReference type="InterPro" id="IPR052722">
    <property type="entry name" value="PgpH_phosphodiesterase"/>
</dbReference>
<comment type="caution">
    <text evidence="3">The sequence shown here is derived from an EMBL/GenBank/DDBJ whole genome shotgun (WGS) entry which is preliminary data.</text>
</comment>
<feature type="transmembrane region" description="Helical" evidence="1">
    <location>
        <begin position="575"/>
        <end position="593"/>
    </location>
</feature>
<dbReference type="SUPFAM" id="SSF109604">
    <property type="entry name" value="HD-domain/PDEase-like"/>
    <property type="match status" value="1"/>
</dbReference>
<evidence type="ECO:0000313" key="3">
    <source>
        <dbReference type="EMBL" id="OGG99414.1"/>
    </source>
</evidence>
<dbReference type="AlphaFoldDB" id="A0A1F6GMS7"/>
<feature type="transmembrane region" description="Helical" evidence="1">
    <location>
        <begin position="507"/>
        <end position="533"/>
    </location>
</feature>
<organism evidence="3 4">
    <name type="scientific">Candidatus Lambdaproteobacteria bacterium RIFOXYD2_FULL_56_26</name>
    <dbReference type="NCBI Taxonomy" id="1817773"/>
    <lineage>
        <taxon>Bacteria</taxon>
        <taxon>Pseudomonadati</taxon>
        <taxon>Pseudomonadota</taxon>
        <taxon>Candidatus Lambdaproteobacteria</taxon>
    </lineage>
</organism>
<dbReference type="Proteomes" id="UP000177583">
    <property type="component" value="Unassembled WGS sequence"/>
</dbReference>
<keyword evidence="1" id="KW-0472">Membrane</keyword>
<reference evidence="3 4" key="1">
    <citation type="journal article" date="2016" name="Nat. Commun.">
        <title>Thousands of microbial genomes shed light on interconnected biogeochemical processes in an aquifer system.</title>
        <authorList>
            <person name="Anantharaman K."/>
            <person name="Brown C.T."/>
            <person name="Hug L.A."/>
            <person name="Sharon I."/>
            <person name="Castelle C.J."/>
            <person name="Probst A.J."/>
            <person name="Thomas B.C."/>
            <person name="Singh A."/>
            <person name="Wilkins M.J."/>
            <person name="Karaoz U."/>
            <person name="Brodie E.L."/>
            <person name="Williams K.H."/>
            <person name="Hubbard S.S."/>
            <person name="Banfield J.F."/>
        </authorList>
    </citation>
    <scope>NUCLEOTIDE SEQUENCE [LARGE SCALE GENOMIC DNA]</scope>
</reference>
<dbReference type="CDD" id="cd00077">
    <property type="entry name" value="HDc"/>
    <property type="match status" value="1"/>
</dbReference>
<gene>
    <name evidence="3" type="ORF">A2557_12505</name>
</gene>
<evidence type="ECO:0000259" key="2">
    <source>
        <dbReference type="SMART" id="SM00471"/>
    </source>
</evidence>
<feature type="transmembrane region" description="Helical" evidence="1">
    <location>
        <begin position="468"/>
        <end position="487"/>
    </location>
</feature>
<feature type="domain" description="HD/PDEase" evidence="2">
    <location>
        <begin position="656"/>
        <end position="819"/>
    </location>
</feature>
<dbReference type="NCBIfam" id="TIGR00277">
    <property type="entry name" value="HDIG"/>
    <property type="match status" value="1"/>
</dbReference>
<dbReference type="InterPro" id="IPR011624">
    <property type="entry name" value="Metal-dep_PHydrolase_7TM_extra"/>
</dbReference>
<dbReference type="Pfam" id="PF07698">
    <property type="entry name" value="7TM-7TMR_HD"/>
    <property type="match status" value="1"/>
</dbReference>